<dbReference type="PROSITE" id="PS50209">
    <property type="entry name" value="CARD"/>
    <property type="match status" value="1"/>
</dbReference>
<keyword evidence="9" id="KW-1185">Reference proteome</keyword>
<dbReference type="InterPro" id="IPR011029">
    <property type="entry name" value="DEATH-like_dom_sf"/>
</dbReference>
<proteinExistence type="inferred from homology"/>
<dbReference type="GO" id="GO:0042981">
    <property type="term" value="P:regulation of apoptotic process"/>
    <property type="evidence" value="ECO:0007669"/>
    <property type="project" value="InterPro"/>
</dbReference>
<feature type="domain" description="Caspase family p20" evidence="6">
    <location>
        <begin position="135"/>
        <end position="282"/>
    </location>
</feature>
<dbReference type="Gene3D" id="1.10.533.10">
    <property type="entry name" value="Death Domain, Fas"/>
    <property type="match status" value="1"/>
</dbReference>
<dbReference type="SUPFAM" id="SSF47986">
    <property type="entry name" value="DEATH domain"/>
    <property type="match status" value="1"/>
</dbReference>
<keyword evidence="2" id="KW-0053">Apoptosis</keyword>
<evidence type="ECO:0000313" key="9">
    <source>
        <dbReference type="Proteomes" id="UP000265080"/>
    </source>
</evidence>
<feature type="domain" description="CARD" evidence="7">
    <location>
        <begin position="1"/>
        <end position="78"/>
    </location>
</feature>
<dbReference type="GO" id="GO:0004197">
    <property type="term" value="F:cysteine-type endopeptidase activity"/>
    <property type="evidence" value="ECO:0007669"/>
    <property type="project" value="InterPro"/>
</dbReference>
<dbReference type="SMART" id="SM00115">
    <property type="entry name" value="CASc"/>
    <property type="match status" value="1"/>
</dbReference>
<dbReference type="PANTHER" id="PTHR48169:SF7">
    <property type="entry name" value="CASPASE 10"/>
    <property type="match status" value="1"/>
</dbReference>
<name>A0A3P8TY09_AMPPE</name>
<dbReference type="InterPro" id="IPR029030">
    <property type="entry name" value="Caspase-like_dom_sf"/>
</dbReference>
<dbReference type="GO" id="GO:0005737">
    <property type="term" value="C:cytoplasm"/>
    <property type="evidence" value="ECO:0007669"/>
    <property type="project" value="UniProtKB-ARBA"/>
</dbReference>
<dbReference type="SUPFAM" id="SSF52129">
    <property type="entry name" value="Caspase-like"/>
    <property type="match status" value="1"/>
</dbReference>
<dbReference type="PROSITE" id="PS50207">
    <property type="entry name" value="CASPASE_P10"/>
    <property type="match status" value="1"/>
</dbReference>
<evidence type="ECO:0000256" key="3">
    <source>
        <dbReference type="PIRSR" id="PIRSR038001-1"/>
    </source>
</evidence>
<evidence type="ECO:0000256" key="2">
    <source>
        <dbReference type="ARBA" id="ARBA00022703"/>
    </source>
</evidence>
<dbReference type="InterPro" id="IPR015917">
    <property type="entry name" value="Pept_C14A"/>
</dbReference>
<dbReference type="Gene3D" id="3.40.50.1460">
    <property type="match status" value="1"/>
</dbReference>
<dbReference type="Proteomes" id="UP000265080">
    <property type="component" value="Chromosome 10"/>
</dbReference>
<dbReference type="InterPro" id="IPR001315">
    <property type="entry name" value="CARD"/>
</dbReference>
<dbReference type="Ensembl" id="ENSAPET00000031951.1">
    <property type="protein sequence ID" value="ENSAPEP00000031125.1"/>
    <property type="gene ID" value="ENSAPEG00000022112.1"/>
</dbReference>
<evidence type="ECO:0000259" key="5">
    <source>
        <dbReference type="PROSITE" id="PS50207"/>
    </source>
</evidence>
<dbReference type="CDD" id="cd01671">
    <property type="entry name" value="CARD"/>
    <property type="match status" value="1"/>
</dbReference>
<feature type="domain" description="Caspase family p10" evidence="5">
    <location>
        <begin position="302"/>
        <end position="341"/>
    </location>
</feature>
<feature type="active site" evidence="3">
    <location>
        <position position="235"/>
    </location>
</feature>
<dbReference type="PROSITE" id="PS50208">
    <property type="entry name" value="CASPASE_P20"/>
    <property type="match status" value="1"/>
</dbReference>
<accession>A0A3P8TY09</accession>
<feature type="active site" evidence="3">
    <location>
        <position position="278"/>
    </location>
</feature>
<dbReference type="PRINTS" id="PR00376">
    <property type="entry name" value="IL1BCENZYME"/>
</dbReference>
<sequence length="392" mass="44155">MSAKDTLRRNKTGIQTILCGDRKFILDKVFENDLITPREYNNLKSINKENDEGHVVELVDKIMNKGEETCRDFLDLLQTDEDIKSTFPSLSNIQLPGARPLPRPVQVSSSHSEVFLGQDKKRPKMDDLYPLNSQPVGLCLIMNNVNFTDGSVRRGSDKDAQSLAEVFSELGFRVLMCKDQTKDQMEQTLTWFSSLNDHALPPQEFRVEEWSGTGFTEPQQPLNHGDAFICCLLSHGVKGAVLGTDRNPVSIKHITRSFRATEQSALKGKPKVFLIQACQGKDEQCGVLVKDLEEDNCGGGSIPVEADVLVAISTVEDYVSFRHRIDGSWFIQSVCQQLRERCPRGEDLLTILQHVKNDVGQKRFPNRPDKILQIPVVAFTMTKKLVLSLHHH</sequence>
<protein>
    <submittedName>
        <fullName evidence="8">Caspase 20, apoptosis-related cysteine peptidase</fullName>
    </submittedName>
</protein>
<dbReference type="GO" id="GO:0051604">
    <property type="term" value="P:protein maturation"/>
    <property type="evidence" value="ECO:0007669"/>
    <property type="project" value="UniProtKB-ARBA"/>
</dbReference>
<dbReference type="GeneTree" id="ENSGT00940000164225"/>
<evidence type="ECO:0000256" key="4">
    <source>
        <dbReference type="RuleBase" id="RU003971"/>
    </source>
</evidence>
<dbReference type="PANTHER" id="PTHR48169">
    <property type="entry name" value="DED DOMAIN-CONTAINING PROTEIN"/>
    <property type="match status" value="1"/>
</dbReference>
<comment type="similarity">
    <text evidence="1 4">Belongs to the peptidase C14A family.</text>
</comment>
<reference evidence="8" key="2">
    <citation type="submission" date="2025-08" db="UniProtKB">
        <authorList>
            <consortium name="Ensembl"/>
        </authorList>
    </citation>
    <scope>IDENTIFICATION</scope>
</reference>
<dbReference type="InterPro" id="IPR011600">
    <property type="entry name" value="Pept_C14_caspase"/>
</dbReference>
<dbReference type="InterPro" id="IPR033139">
    <property type="entry name" value="Caspase_cys_AS"/>
</dbReference>
<dbReference type="AlphaFoldDB" id="A0A3P8TY09"/>
<evidence type="ECO:0000313" key="8">
    <source>
        <dbReference type="Ensembl" id="ENSAPEP00000031125.1"/>
    </source>
</evidence>
<dbReference type="InterPro" id="IPR002138">
    <property type="entry name" value="Pept_C14_p10"/>
</dbReference>
<dbReference type="PROSITE" id="PS01122">
    <property type="entry name" value="CASPASE_CYS"/>
    <property type="match status" value="1"/>
</dbReference>
<evidence type="ECO:0000259" key="6">
    <source>
        <dbReference type="PROSITE" id="PS50208"/>
    </source>
</evidence>
<dbReference type="PIRSF" id="PIRSF038001">
    <property type="entry name" value="Caspase_ICE"/>
    <property type="match status" value="1"/>
</dbReference>
<dbReference type="GO" id="GO:0006508">
    <property type="term" value="P:proteolysis"/>
    <property type="evidence" value="ECO:0007669"/>
    <property type="project" value="InterPro"/>
</dbReference>
<reference evidence="8 9" key="1">
    <citation type="submission" date="2018-03" db="EMBL/GenBank/DDBJ databases">
        <title>Finding Nemo's genes: A chromosome-scale reference assembly of the genome of the orange clownfish Amphiprion percula.</title>
        <authorList>
            <person name="Lehmann R."/>
        </authorList>
    </citation>
    <scope>NUCLEOTIDE SEQUENCE</scope>
</reference>
<reference evidence="8" key="3">
    <citation type="submission" date="2025-09" db="UniProtKB">
        <authorList>
            <consortium name="Ensembl"/>
        </authorList>
    </citation>
    <scope>IDENTIFICATION</scope>
</reference>
<evidence type="ECO:0000256" key="1">
    <source>
        <dbReference type="ARBA" id="ARBA00010134"/>
    </source>
</evidence>
<dbReference type="Pfam" id="PF00656">
    <property type="entry name" value="Peptidase_C14"/>
    <property type="match status" value="2"/>
</dbReference>
<dbReference type="InterPro" id="IPR001309">
    <property type="entry name" value="Pept_C14_p20"/>
</dbReference>
<evidence type="ECO:0000259" key="7">
    <source>
        <dbReference type="PROSITE" id="PS50209"/>
    </source>
</evidence>
<dbReference type="CDD" id="cd00032">
    <property type="entry name" value="CASc"/>
    <property type="match status" value="1"/>
</dbReference>
<dbReference type="Gene3D" id="3.30.70.1470">
    <property type="entry name" value="Caspase-like"/>
    <property type="match status" value="1"/>
</dbReference>
<dbReference type="GO" id="GO:0006915">
    <property type="term" value="P:apoptotic process"/>
    <property type="evidence" value="ECO:0007669"/>
    <property type="project" value="UniProtKB-KW"/>
</dbReference>
<organism evidence="8 9">
    <name type="scientific">Amphiprion percula</name>
    <name type="common">Orange clownfish</name>
    <name type="synonym">Lutjanus percula</name>
    <dbReference type="NCBI Taxonomy" id="161767"/>
    <lineage>
        <taxon>Eukaryota</taxon>
        <taxon>Metazoa</taxon>
        <taxon>Chordata</taxon>
        <taxon>Craniata</taxon>
        <taxon>Vertebrata</taxon>
        <taxon>Euteleostomi</taxon>
        <taxon>Actinopterygii</taxon>
        <taxon>Neopterygii</taxon>
        <taxon>Teleostei</taxon>
        <taxon>Neoteleostei</taxon>
        <taxon>Acanthomorphata</taxon>
        <taxon>Ovalentaria</taxon>
        <taxon>Pomacentridae</taxon>
        <taxon>Amphiprion</taxon>
    </lineage>
</organism>